<dbReference type="AlphaFoldDB" id="A0A1J5T7W2"/>
<evidence type="ECO:0000256" key="4">
    <source>
        <dbReference type="ARBA" id="ARBA00023134"/>
    </source>
</evidence>
<proteinExistence type="inferred from homology"/>
<dbReference type="InterPro" id="IPR025867">
    <property type="entry name" value="MnmE_helical"/>
</dbReference>
<dbReference type="GO" id="GO:0005525">
    <property type="term" value="F:GTP binding"/>
    <property type="evidence" value="ECO:0007669"/>
    <property type="project" value="UniProtKB-KW"/>
</dbReference>
<dbReference type="HAMAP" id="MF_00379">
    <property type="entry name" value="GTPase_MnmE"/>
    <property type="match status" value="1"/>
</dbReference>
<keyword evidence="3" id="KW-0547">Nucleotide-binding</keyword>
<dbReference type="InterPro" id="IPR004520">
    <property type="entry name" value="GTPase_MnmE"/>
</dbReference>
<dbReference type="PANTHER" id="PTHR42714:SF2">
    <property type="entry name" value="TRNA MODIFICATION GTPASE GTPBP3, MITOCHONDRIAL"/>
    <property type="match status" value="1"/>
</dbReference>
<dbReference type="InterPro" id="IPR018948">
    <property type="entry name" value="GTP-bd_TrmE_N"/>
</dbReference>
<dbReference type="InterPro" id="IPR006073">
    <property type="entry name" value="GTP-bd"/>
</dbReference>
<comment type="caution">
    <text evidence="6">The sequence shown here is derived from an EMBL/GenBank/DDBJ whole genome shotgun (WGS) entry which is preliminary data.</text>
</comment>
<dbReference type="GO" id="GO:0003924">
    <property type="term" value="F:GTPase activity"/>
    <property type="evidence" value="ECO:0007669"/>
    <property type="project" value="InterPro"/>
</dbReference>
<keyword evidence="2" id="KW-0819">tRNA processing</keyword>
<dbReference type="NCBIfam" id="NF003661">
    <property type="entry name" value="PRK05291.1-3"/>
    <property type="match status" value="1"/>
</dbReference>
<dbReference type="NCBIfam" id="TIGR00231">
    <property type="entry name" value="small_GTP"/>
    <property type="match status" value="1"/>
</dbReference>
<feature type="domain" description="TrmE-type G" evidence="5">
    <location>
        <begin position="216"/>
        <end position="374"/>
    </location>
</feature>
<dbReference type="PROSITE" id="PS51709">
    <property type="entry name" value="G_TRME"/>
    <property type="match status" value="1"/>
</dbReference>
<dbReference type="InterPro" id="IPR027266">
    <property type="entry name" value="TrmE/GcvT-like"/>
</dbReference>
<evidence type="ECO:0000256" key="1">
    <source>
        <dbReference type="ARBA" id="ARBA00011043"/>
    </source>
</evidence>
<accession>A0A1J5T7W2</accession>
<dbReference type="CDD" id="cd14858">
    <property type="entry name" value="TrmE_N"/>
    <property type="match status" value="1"/>
</dbReference>
<comment type="similarity">
    <text evidence="1">Belongs to the TRAFAC class TrmE-Era-EngA-EngB-Septin-like GTPase superfamily. TrmE GTPase family.</text>
</comment>
<dbReference type="PANTHER" id="PTHR42714">
    <property type="entry name" value="TRNA MODIFICATION GTPASE GTPBP3"/>
    <property type="match status" value="1"/>
</dbReference>
<dbReference type="Gene3D" id="1.20.120.430">
    <property type="entry name" value="tRNA modification GTPase MnmE domain 2"/>
    <property type="match status" value="1"/>
</dbReference>
<dbReference type="GO" id="GO:0005829">
    <property type="term" value="C:cytosol"/>
    <property type="evidence" value="ECO:0007669"/>
    <property type="project" value="TreeGrafter"/>
</dbReference>
<evidence type="ECO:0000313" key="6">
    <source>
        <dbReference type="EMBL" id="OIR16967.1"/>
    </source>
</evidence>
<dbReference type="InterPro" id="IPR027368">
    <property type="entry name" value="MnmE_dom2"/>
</dbReference>
<dbReference type="CDD" id="cd04164">
    <property type="entry name" value="trmE"/>
    <property type="match status" value="1"/>
</dbReference>
<dbReference type="Pfam" id="PF12631">
    <property type="entry name" value="MnmE_helical"/>
    <property type="match status" value="1"/>
</dbReference>
<dbReference type="SUPFAM" id="SSF52540">
    <property type="entry name" value="P-loop containing nucleoside triphosphate hydrolases"/>
    <property type="match status" value="1"/>
</dbReference>
<dbReference type="EMBL" id="MLJW01000006">
    <property type="protein sequence ID" value="OIR16967.1"/>
    <property type="molecule type" value="Genomic_DNA"/>
</dbReference>
<organism evidence="6">
    <name type="scientific">mine drainage metagenome</name>
    <dbReference type="NCBI Taxonomy" id="410659"/>
    <lineage>
        <taxon>unclassified sequences</taxon>
        <taxon>metagenomes</taxon>
        <taxon>ecological metagenomes</taxon>
    </lineage>
</organism>
<sequence length="447" mass="48372">MAPKPDNIAAIATAPGRGGIGVVRVSGHDLAGMALALTGRQLTPRCATYSPFLAADGAWLDQGIVIYFPAPHSYTGEEVLEFQGHGGPAVLQSVLQRCLELGARLAQPGEFTQRAFLNDKMDLAQAESVADLIDATTEQAARSAVRSLQGEFSAAIHKAVEQLIDLRMLVEATLDFPEEEIDADDRQLCADKLAMLFQEIERISALAKQGSILREGAQVVLVGAPNAGKSSLLNCLAGEEVALVSEVPGTTRDAIRQALQVCGVPLHLIDTAGLRETTDAVEQMGMARTRQALARSDMVLVLQDESQQRSELEDRTILASLPARIPRLYLHNKIDLSGHSPGLEIRNGENHLFISAKTGAGMAELQEKMLETIGWHQETGVFMARARHLEALADARQHLLDAELQLAYPELFAEELRLAQEALNSITGEFSADDLLGEIFSRFCIGK</sequence>
<protein>
    <submittedName>
        <fullName evidence="6">tRNA modification GTPase MnmE</fullName>
        <ecNumber evidence="6">3.6.-.-</ecNumber>
    </submittedName>
</protein>
<dbReference type="InterPro" id="IPR027417">
    <property type="entry name" value="P-loop_NTPase"/>
</dbReference>
<gene>
    <name evidence="6" type="primary">mnmE_1</name>
    <name evidence="6" type="ORF">GALL_27880</name>
</gene>
<name>A0A1J5T7W2_9ZZZZ</name>
<evidence type="ECO:0000256" key="3">
    <source>
        <dbReference type="ARBA" id="ARBA00022741"/>
    </source>
</evidence>
<evidence type="ECO:0000256" key="2">
    <source>
        <dbReference type="ARBA" id="ARBA00022694"/>
    </source>
</evidence>
<dbReference type="GO" id="GO:0002098">
    <property type="term" value="P:tRNA wobble uridine modification"/>
    <property type="evidence" value="ECO:0007669"/>
    <property type="project" value="TreeGrafter"/>
</dbReference>
<dbReference type="GO" id="GO:0030488">
    <property type="term" value="P:tRNA methylation"/>
    <property type="evidence" value="ECO:0007669"/>
    <property type="project" value="TreeGrafter"/>
</dbReference>
<dbReference type="InterPro" id="IPR031168">
    <property type="entry name" value="G_TrmE"/>
</dbReference>
<dbReference type="Gene3D" id="3.40.50.300">
    <property type="entry name" value="P-loop containing nucleotide triphosphate hydrolases"/>
    <property type="match status" value="1"/>
</dbReference>
<dbReference type="EC" id="3.6.-.-" evidence="6"/>
<evidence type="ECO:0000259" key="5">
    <source>
        <dbReference type="PROSITE" id="PS51709"/>
    </source>
</evidence>
<keyword evidence="4" id="KW-0342">GTP-binding</keyword>
<dbReference type="Pfam" id="PF10396">
    <property type="entry name" value="TrmE_N"/>
    <property type="match status" value="1"/>
</dbReference>
<dbReference type="Pfam" id="PF01926">
    <property type="entry name" value="MMR_HSR1"/>
    <property type="match status" value="1"/>
</dbReference>
<keyword evidence="6" id="KW-0378">Hydrolase</keyword>
<dbReference type="Gene3D" id="3.30.1360.120">
    <property type="entry name" value="Probable tRNA modification gtpase trme, domain 1"/>
    <property type="match status" value="1"/>
</dbReference>
<reference evidence="6" key="1">
    <citation type="submission" date="2016-10" db="EMBL/GenBank/DDBJ databases">
        <title>Sequence of Gallionella enrichment culture.</title>
        <authorList>
            <person name="Poehlein A."/>
            <person name="Muehling M."/>
            <person name="Daniel R."/>
        </authorList>
    </citation>
    <scope>NUCLEOTIDE SEQUENCE</scope>
</reference>
<dbReference type="InterPro" id="IPR005225">
    <property type="entry name" value="Small_GTP-bd"/>
</dbReference>
<dbReference type="SUPFAM" id="SSF116878">
    <property type="entry name" value="TrmE connector domain"/>
    <property type="match status" value="1"/>
</dbReference>
<dbReference type="NCBIfam" id="TIGR00450">
    <property type="entry name" value="mnmE_trmE_thdF"/>
    <property type="match status" value="1"/>
</dbReference>